<dbReference type="GO" id="GO:0030288">
    <property type="term" value="C:outer membrane-bounded periplasmic space"/>
    <property type="evidence" value="ECO:0007669"/>
    <property type="project" value="TreeGrafter"/>
</dbReference>
<evidence type="ECO:0000256" key="11">
    <source>
        <dbReference type="ARBA" id="ARBA00023268"/>
    </source>
</evidence>
<comment type="caution">
    <text evidence="19">The sequence shown here is derived from an EMBL/GenBank/DDBJ whole genome shotgun (WGS) entry which is preliminary data.</text>
</comment>
<evidence type="ECO:0000256" key="13">
    <source>
        <dbReference type="ARBA" id="ARBA00034000"/>
    </source>
</evidence>
<comment type="similarity">
    <text evidence="3">In the N-terminal section; belongs to the glycosyltransferase 51 family.</text>
</comment>
<dbReference type="OrthoDB" id="9766909at2"/>
<evidence type="ECO:0000256" key="16">
    <source>
        <dbReference type="SAM" id="Phobius"/>
    </source>
</evidence>
<comment type="catalytic activity">
    <reaction evidence="13">
        <text>Preferential cleavage: (Ac)2-L-Lys-D-Ala-|-D-Ala. Also transpeptidation of peptidyl-alanyl moieties that are N-acyl substituents of D-alanine.</text>
        <dbReference type="EC" id="3.4.16.4"/>
    </reaction>
</comment>
<dbReference type="PANTHER" id="PTHR32282:SF33">
    <property type="entry name" value="PEPTIDOGLYCAN GLYCOSYLTRANSFERASE"/>
    <property type="match status" value="1"/>
</dbReference>
<dbReference type="GO" id="GO:0071555">
    <property type="term" value="P:cell wall organization"/>
    <property type="evidence" value="ECO:0007669"/>
    <property type="project" value="UniProtKB-KW"/>
</dbReference>
<dbReference type="InterPro" id="IPR050396">
    <property type="entry name" value="Glycosyltr_51/Transpeptidase"/>
</dbReference>
<keyword evidence="4" id="KW-0121">Carboxypeptidase</keyword>
<evidence type="ECO:0000256" key="12">
    <source>
        <dbReference type="ARBA" id="ARBA00023316"/>
    </source>
</evidence>
<evidence type="ECO:0000256" key="15">
    <source>
        <dbReference type="SAM" id="MobiDB-lite"/>
    </source>
</evidence>
<organism evidence="19 20">
    <name type="scientific">Nitratireductor indicus C115</name>
    <dbReference type="NCBI Taxonomy" id="1231190"/>
    <lineage>
        <taxon>Bacteria</taxon>
        <taxon>Pseudomonadati</taxon>
        <taxon>Pseudomonadota</taxon>
        <taxon>Alphaproteobacteria</taxon>
        <taxon>Hyphomicrobiales</taxon>
        <taxon>Phyllobacteriaceae</taxon>
        <taxon>Nitratireductor</taxon>
    </lineage>
</organism>
<evidence type="ECO:0000256" key="14">
    <source>
        <dbReference type="ARBA" id="ARBA00049902"/>
    </source>
</evidence>
<dbReference type="SUPFAM" id="SSF53955">
    <property type="entry name" value="Lysozyme-like"/>
    <property type="match status" value="1"/>
</dbReference>
<evidence type="ECO:0000256" key="9">
    <source>
        <dbReference type="ARBA" id="ARBA00022960"/>
    </source>
</evidence>
<keyword evidence="11" id="KW-0511">Multifunctional enzyme</keyword>
<keyword evidence="9" id="KW-0133">Cell shape</keyword>
<dbReference type="InterPro" id="IPR023346">
    <property type="entry name" value="Lysozyme-like_dom_sf"/>
</dbReference>
<dbReference type="Gene3D" id="1.10.3810.10">
    <property type="entry name" value="Biosynthetic peptidoglycan transglycosylase-like"/>
    <property type="match status" value="1"/>
</dbReference>
<feature type="domain" description="Glycosyl transferase family 51" evidence="18">
    <location>
        <begin position="138"/>
        <end position="301"/>
    </location>
</feature>
<accession>K2PT56</accession>
<dbReference type="eggNOG" id="COG0744">
    <property type="taxonomic scope" value="Bacteria"/>
</dbReference>
<feature type="compositionally biased region" description="Basic and acidic residues" evidence="15">
    <location>
        <begin position="22"/>
        <end position="35"/>
    </location>
</feature>
<protein>
    <submittedName>
        <fullName evidence="19">1A family penicillin-binding protein</fullName>
    </submittedName>
</protein>
<keyword evidence="16" id="KW-1133">Transmembrane helix</keyword>
<keyword evidence="10" id="KW-0573">Peptidoglycan synthesis</keyword>
<dbReference type="Gene3D" id="3.40.710.10">
    <property type="entry name" value="DD-peptidase/beta-lactamase superfamily"/>
    <property type="match status" value="1"/>
</dbReference>
<dbReference type="EMBL" id="AMSI01000001">
    <property type="protein sequence ID" value="EKF44292.1"/>
    <property type="molecule type" value="Genomic_DNA"/>
</dbReference>
<dbReference type="NCBIfam" id="TIGR02074">
    <property type="entry name" value="PBP_1a_fam"/>
    <property type="match status" value="1"/>
</dbReference>
<keyword evidence="8" id="KW-0378">Hydrolase</keyword>
<feature type="transmembrane region" description="Helical" evidence="16">
    <location>
        <begin position="79"/>
        <end position="103"/>
    </location>
</feature>
<dbReference type="InterPro" id="IPR012338">
    <property type="entry name" value="Beta-lactam/transpept-like"/>
</dbReference>
<sequence>MARDTRKGRIEPTFDAPQARGSKGDLRLGDSDRVVPSRQRRAGKSKASTGKGKATGRKPVRRKSGSGSGGGLFGFLRGAVYWSLVLALWCGIAGVGVVAYYGAKMPAATSWEIPDRPPNVKIVSADNKLIANRGMTGGEAVGLHEMSPFIPEAVIAIEDRRFYSHFGVDPVGLGRAVAENLMAGRLTQGGSTLTQQLAKNLFLKPDRTIERKVQEVLLALWLEQKHSKDQILEMYLNRVYFGSGAYGVEAASRRYFNKSARDVSLSEAALLAGLLKAPSRLSPARDPQAAESRAQVVLAAMRDQGMIGDGEMTTAMSQPATRAAAYWTGSEHYVADRIMEELPGLIGGDIASDVVVETTVDLRLQKQAEKTIRAMIDEKGGKLSVSQGALVSIDTGGAVRAMVGGYDYANSQFDRASEARRQPGSAFKPFVFMAALEQGRRPDSIRNDAPIKIGNWKPENYKGKYHGPVTLSEALARSLNSVAAQLAMEAGPKTVVELAHRMGIESDLNANASIALGTSEVTPLELTAAYLPFATGGLRPEVYFVSRVTTTSGKVLYDHGKARMTRVASPEIIGMMNSMMQGTIDFGSARAADIGRPAAGKTGTTQQSRDAWFVGYTADLVTGVWFGNDAAKATKATGSNLPVPAWRAFMEEAEKGKAVRPLPGSWSPGGSGGTPSRLPPMNGIGGGIASRDSAPARPVPQAAVGNRPAERPAAPAPAVSRSSRPVPSANVPRPAANVGRDDRTASIRRPVPPGDVGGAQQKRPTSILDVIMGN</sequence>
<dbReference type="InterPro" id="IPR001264">
    <property type="entry name" value="Glyco_trans_51"/>
</dbReference>
<evidence type="ECO:0000256" key="5">
    <source>
        <dbReference type="ARBA" id="ARBA00022670"/>
    </source>
</evidence>
<evidence type="ECO:0000256" key="6">
    <source>
        <dbReference type="ARBA" id="ARBA00022676"/>
    </source>
</evidence>
<dbReference type="STRING" id="721133.SAMN05216176_102218"/>
<dbReference type="Pfam" id="PF00912">
    <property type="entry name" value="Transgly"/>
    <property type="match status" value="1"/>
</dbReference>
<feature type="region of interest" description="Disordered" evidence="15">
    <location>
        <begin position="656"/>
        <end position="774"/>
    </location>
</feature>
<dbReference type="InterPro" id="IPR036950">
    <property type="entry name" value="PBP_transglycosylase"/>
</dbReference>
<name>K2PT56_9HYPH</name>
<dbReference type="GO" id="GO:0009002">
    <property type="term" value="F:serine-type D-Ala-D-Ala carboxypeptidase activity"/>
    <property type="evidence" value="ECO:0007669"/>
    <property type="project" value="UniProtKB-EC"/>
</dbReference>
<dbReference type="Pfam" id="PF00905">
    <property type="entry name" value="Transpeptidase"/>
    <property type="match status" value="1"/>
</dbReference>
<dbReference type="GO" id="GO:0008658">
    <property type="term" value="F:penicillin binding"/>
    <property type="evidence" value="ECO:0007669"/>
    <property type="project" value="InterPro"/>
</dbReference>
<keyword evidence="20" id="KW-1185">Reference proteome</keyword>
<dbReference type="GO" id="GO:0006508">
    <property type="term" value="P:proteolysis"/>
    <property type="evidence" value="ECO:0007669"/>
    <property type="project" value="UniProtKB-KW"/>
</dbReference>
<dbReference type="PANTHER" id="PTHR32282">
    <property type="entry name" value="BINDING PROTEIN TRANSPEPTIDASE, PUTATIVE-RELATED"/>
    <property type="match status" value="1"/>
</dbReference>
<evidence type="ECO:0000256" key="7">
    <source>
        <dbReference type="ARBA" id="ARBA00022679"/>
    </source>
</evidence>
<keyword evidence="7" id="KW-0808">Transferase</keyword>
<dbReference type="GO" id="GO:0008955">
    <property type="term" value="F:peptidoglycan glycosyltransferase activity"/>
    <property type="evidence" value="ECO:0007669"/>
    <property type="project" value="UniProtKB-EC"/>
</dbReference>
<evidence type="ECO:0000256" key="2">
    <source>
        <dbReference type="ARBA" id="ARBA00007090"/>
    </source>
</evidence>
<dbReference type="UniPathway" id="UPA00219"/>
<dbReference type="GO" id="GO:0009252">
    <property type="term" value="P:peptidoglycan biosynthetic process"/>
    <property type="evidence" value="ECO:0007669"/>
    <property type="project" value="UniProtKB-UniPathway"/>
</dbReference>
<evidence type="ECO:0000259" key="17">
    <source>
        <dbReference type="Pfam" id="PF00905"/>
    </source>
</evidence>
<evidence type="ECO:0000256" key="3">
    <source>
        <dbReference type="ARBA" id="ARBA00007739"/>
    </source>
</evidence>
<gene>
    <name evidence="19" type="ORF">NA8A_01080</name>
</gene>
<dbReference type="Proteomes" id="UP000007374">
    <property type="component" value="Unassembled WGS sequence"/>
</dbReference>
<feature type="compositionally biased region" description="Low complexity" evidence="15">
    <location>
        <begin position="711"/>
        <end position="738"/>
    </location>
</feature>
<comment type="catalytic activity">
    <reaction evidence="14">
        <text>[GlcNAc-(1-&gt;4)-Mur2Ac(oyl-L-Ala-gamma-D-Glu-L-Lys-D-Ala-D-Ala)](n)-di-trans,octa-cis-undecaprenyl diphosphate + beta-D-GlcNAc-(1-&gt;4)-Mur2Ac(oyl-L-Ala-gamma-D-Glu-L-Lys-D-Ala-D-Ala)-di-trans,octa-cis-undecaprenyl diphosphate = [GlcNAc-(1-&gt;4)-Mur2Ac(oyl-L-Ala-gamma-D-Glu-L-Lys-D-Ala-D-Ala)](n+1)-di-trans,octa-cis-undecaprenyl diphosphate + di-trans,octa-cis-undecaprenyl diphosphate + H(+)</text>
        <dbReference type="Rhea" id="RHEA:23708"/>
        <dbReference type="Rhea" id="RHEA-COMP:9602"/>
        <dbReference type="Rhea" id="RHEA-COMP:9603"/>
        <dbReference type="ChEBI" id="CHEBI:15378"/>
        <dbReference type="ChEBI" id="CHEBI:58405"/>
        <dbReference type="ChEBI" id="CHEBI:60033"/>
        <dbReference type="ChEBI" id="CHEBI:78435"/>
        <dbReference type="EC" id="2.4.99.28"/>
    </reaction>
</comment>
<evidence type="ECO:0000256" key="10">
    <source>
        <dbReference type="ARBA" id="ARBA00022984"/>
    </source>
</evidence>
<keyword evidence="16" id="KW-0472">Membrane</keyword>
<keyword evidence="6" id="KW-0328">Glycosyltransferase</keyword>
<evidence type="ECO:0000256" key="1">
    <source>
        <dbReference type="ARBA" id="ARBA00004752"/>
    </source>
</evidence>
<feature type="compositionally biased region" description="Basic and acidic residues" evidence="15">
    <location>
        <begin position="1"/>
        <end position="12"/>
    </location>
</feature>
<dbReference type="SUPFAM" id="SSF56601">
    <property type="entry name" value="beta-lactamase/transpeptidase-like"/>
    <property type="match status" value="1"/>
</dbReference>
<dbReference type="InterPro" id="IPR001460">
    <property type="entry name" value="PCN-bd_Tpept"/>
</dbReference>
<reference evidence="19 20" key="1">
    <citation type="journal article" date="2012" name="J. Bacteriol.">
        <title>Genome Sequence of Nitratireductor indicus Type Strain C115.</title>
        <authorList>
            <person name="Lai Q."/>
            <person name="Li G."/>
            <person name="Yu Z."/>
            <person name="Shao Z."/>
        </authorList>
    </citation>
    <scope>NUCLEOTIDE SEQUENCE [LARGE SCALE GENOMIC DNA]</scope>
    <source>
        <strain evidence="19 20">C115</strain>
    </source>
</reference>
<feature type="domain" description="Penicillin-binding protein transpeptidase" evidence="17">
    <location>
        <begin position="396"/>
        <end position="619"/>
    </location>
</feature>
<evidence type="ECO:0000313" key="20">
    <source>
        <dbReference type="Proteomes" id="UP000007374"/>
    </source>
</evidence>
<dbReference type="FunFam" id="1.10.3810.10:FF:000001">
    <property type="entry name" value="Penicillin-binding protein 1A"/>
    <property type="match status" value="1"/>
</dbReference>
<evidence type="ECO:0000259" key="18">
    <source>
        <dbReference type="Pfam" id="PF00912"/>
    </source>
</evidence>
<keyword evidence="12" id="KW-0961">Cell wall biogenesis/degradation</keyword>
<comment type="similarity">
    <text evidence="2">In the C-terminal section; belongs to the transpeptidase family.</text>
</comment>
<keyword evidence="16" id="KW-0812">Transmembrane</keyword>
<dbReference type="AlphaFoldDB" id="K2PT56"/>
<keyword evidence="5" id="KW-0645">Protease</keyword>
<evidence type="ECO:0000256" key="8">
    <source>
        <dbReference type="ARBA" id="ARBA00022801"/>
    </source>
</evidence>
<dbReference type="GO" id="GO:0008360">
    <property type="term" value="P:regulation of cell shape"/>
    <property type="evidence" value="ECO:0007669"/>
    <property type="project" value="UniProtKB-KW"/>
</dbReference>
<proteinExistence type="inferred from homology"/>
<feature type="compositionally biased region" description="Basic residues" evidence="15">
    <location>
        <begin position="54"/>
        <end position="64"/>
    </location>
</feature>
<dbReference type="RefSeq" id="WP_009449372.1">
    <property type="nucleotide sequence ID" value="NZ_AMSI01000001.1"/>
</dbReference>
<evidence type="ECO:0000256" key="4">
    <source>
        <dbReference type="ARBA" id="ARBA00022645"/>
    </source>
</evidence>
<dbReference type="PATRIC" id="fig|1231190.3.peg.231"/>
<feature type="region of interest" description="Disordered" evidence="15">
    <location>
        <begin position="1"/>
        <end position="67"/>
    </location>
</feature>
<comment type="pathway">
    <text evidence="1">Cell wall biogenesis; peptidoglycan biosynthesis.</text>
</comment>
<evidence type="ECO:0000313" key="19">
    <source>
        <dbReference type="EMBL" id="EKF44292.1"/>
    </source>
</evidence>